<comment type="caution">
    <text evidence="2">The sequence shown here is derived from an EMBL/GenBank/DDBJ whole genome shotgun (WGS) entry which is preliminary data.</text>
</comment>
<protein>
    <submittedName>
        <fullName evidence="2">Uncharacterized protein</fullName>
    </submittedName>
</protein>
<dbReference type="PANTHER" id="PTHR46148">
    <property type="entry name" value="CHROMO DOMAIN-CONTAINING PROTEIN"/>
    <property type="match status" value="1"/>
</dbReference>
<keyword evidence="3" id="KW-1185">Reference proteome</keyword>
<feature type="non-terminal residue" evidence="2">
    <location>
        <position position="1"/>
    </location>
</feature>
<reference evidence="2" key="1">
    <citation type="journal article" date="2022" name="Int. J. Mol. Sci.">
        <title>Draft Genome of Tanacetum Coccineum: Genomic Comparison of Closely Related Tanacetum-Family Plants.</title>
        <authorList>
            <person name="Yamashiro T."/>
            <person name="Shiraishi A."/>
            <person name="Nakayama K."/>
            <person name="Satake H."/>
        </authorList>
    </citation>
    <scope>NUCLEOTIDE SEQUENCE</scope>
</reference>
<evidence type="ECO:0000313" key="2">
    <source>
        <dbReference type="EMBL" id="GJT73628.1"/>
    </source>
</evidence>
<evidence type="ECO:0000313" key="3">
    <source>
        <dbReference type="Proteomes" id="UP001151760"/>
    </source>
</evidence>
<dbReference type="PANTHER" id="PTHR46148:SF57">
    <property type="entry name" value="OS12G0499874 PROTEIN"/>
    <property type="match status" value="1"/>
</dbReference>
<dbReference type="EMBL" id="BQNB010018368">
    <property type="protein sequence ID" value="GJT73628.1"/>
    <property type="molecule type" value="Genomic_DNA"/>
</dbReference>
<reference evidence="2" key="2">
    <citation type="submission" date="2022-01" db="EMBL/GenBank/DDBJ databases">
        <authorList>
            <person name="Yamashiro T."/>
            <person name="Shiraishi A."/>
            <person name="Satake H."/>
            <person name="Nakayama K."/>
        </authorList>
    </citation>
    <scope>NUCLEOTIDE SEQUENCE</scope>
</reference>
<organism evidence="2 3">
    <name type="scientific">Tanacetum coccineum</name>
    <dbReference type="NCBI Taxonomy" id="301880"/>
    <lineage>
        <taxon>Eukaryota</taxon>
        <taxon>Viridiplantae</taxon>
        <taxon>Streptophyta</taxon>
        <taxon>Embryophyta</taxon>
        <taxon>Tracheophyta</taxon>
        <taxon>Spermatophyta</taxon>
        <taxon>Magnoliopsida</taxon>
        <taxon>eudicotyledons</taxon>
        <taxon>Gunneridae</taxon>
        <taxon>Pentapetalae</taxon>
        <taxon>asterids</taxon>
        <taxon>campanulids</taxon>
        <taxon>Asterales</taxon>
        <taxon>Asteraceae</taxon>
        <taxon>Asteroideae</taxon>
        <taxon>Anthemideae</taxon>
        <taxon>Anthemidinae</taxon>
        <taxon>Tanacetum</taxon>
    </lineage>
</organism>
<evidence type="ECO:0000256" key="1">
    <source>
        <dbReference type="SAM" id="MobiDB-lite"/>
    </source>
</evidence>
<feature type="compositionally biased region" description="Basic and acidic residues" evidence="1">
    <location>
        <begin position="205"/>
        <end position="226"/>
    </location>
</feature>
<feature type="region of interest" description="Disordered" evidence="1">
    <location>
        <begin position="204"/>
        <end position="234"/>
    </location>
</feature>
<accession>A0ABQ5GFM2</accession>
<gene>
    <name evidence="2" type="ORF">Tco_1032914</name>
</gene>
<proteinExistence type="predicted"/>
<sequence length="436" mass="49331">AETLGLQCLERRLLIGELRNCVGSIVAFESAKMLREINETGLAKARVFMTAISQLTKFKVIAKELFCQTMYLQWCEAICVNEVFKRLEHNCLIGSVKRMLIEARKDGGQTGRGGGMKLERKTGRVGGPTLCSRWRIRITTVFGNGANGGVDEVIHEDDRNVNMGNGRNGCSYKDFVACKPKEFDGKRGVLELLTDDAVRNGSLKRIGERRGDGEESSKEGNVKDDDNTPSALTEDSLRSLTCDDSTEEVYMPHTNRSVELGASSGYLLSHQESWKIYYLVTEKFTCETCDHSMSLKEEVCERSPLFFKLAEWFRVVKAPIDWHLLIVQDNSNVARKYLLRSRISDHVLLKVDSLQITRIVVRLVISKGIGKQCRGYVWSVHDTFHVSNLKKCLADPTLHVPLEEIQVDARLNFMEEPVEILERVTRRVHVHHNGIL</sequence>
<dbReference type="Proteomes" id="UP001151760">
    <property type="component" value="Unassembled WGS sequence"/>
</dbReference>
<name>A0ABQ5GFM2_9ASTR</name>